<feature type="non-terminal residue" evidence="1">
    <location>
        <position position="193"/>
    </location>
</feature>
<proteinExistence type="predicted"/>
<sequence>MLKIVMLFLMFFPCYCLPMDIKNIKDCKLEEGNRVKLISLSTVDGSTPYLIFDNVIVSAFLDGSIYSGDIILSKYIHHSLIFALNYGAPYMKGCLITGLSASAERSYKPNGFCFAERNIPESVWFGEDHTLIIIKNNNSVGEWRGNYIIYDSRGDEAQTFNKLPDTKNYKIYRLDLYYCSCYVFWEDRQVMRI</sequence>
<reference evidence="1" key="2">
    <citation type="submission" date="2018-07" db="EMBL/GenBank/DDBJ databases">
        <authorList>
            <consortium name="NCBI Pathogen Detection Project"/>
        </authorList>
    </citation>
    <scope>NUCLEOTIDE SEQUENCE</scope>
    <source>
        <strain evidence="1">11-2088</strain>
    </source>
</reference>
<gene>
    <name evidence="1" type="ORF">G4L28_001524</name>
</gene>
<evidence type="ECO:0000313" key="1">
    <source>
        <dbReference type="EMBL" id="HAE6906939.1"/>
    </source>
</evidence>
<name>A0A735M4J1_SALTI</name>
<protein>
    <submittedName>
        <fullName evidence="1">Uncharacterized protein</fullName>
    </submittedName>
</protein>
<dbReference type="AlphaFoldDB" id="A0A735M4J1"/>
<comment type="caution">
    <text evidence="1">The sequence shown here is derived from an EMBL/GenBank/DDBJ whole genome shotgun (WGS) entry which is preliminary data.</text>
</comment>
<reference evidence="1" key="1">
    <citation type="journal article" date="2018" name="Genome Biol.">
        <title>SKESA: strategic k-mer extension for scrupulous assemblies.</title>
        <authorList>
            <person name="Souvorov A."/>
            <person name="Agarwala R."/>
            <person name="Lipman D.J."/>
        </authorList>
    </citation>
    <scope>NUCLEOTIDE SEQUENCE</scope>
    <source>
        <strain evidence="1">11-2088</strain>
    </source>
</reference>
<organism evidence="1">
    <name type="scientific">Salmonella typhi</name>
    <dbReference type="NCBI Taxonomy" id="90370"/>
    <lineage>
        <taxon>Bacteria</taxon>
        <taxon>Pseudomonadati</taxon>
        <taxon>Pseudomonadota</taxon>
        <taxon>Gammaproteobacteria</taxon>
        <taxon>Enterobacterales</taxon>
        <taxon>Enterobacteriaceae</taxon>
        <taxon>Salmonella</taxon>
    </lineage>
</organism>
<accession>A0A735M4J1</accession>
<dbReference type="EMBL" id="DAASSY010000011">
    <property type="protein sequence ID" value="HAE6906939.1"/>
    <property type="molecule type" value="Genomic_DNA"/>
</dbReference>